<dbReference type="Pfam" id="PF12706">
    <property type="entry name" value="Lactamase_B_2"/>
    <property type="match status" value="1"/>
</dbReference>
<evidence type="ECO:0000259" key="2">
    <source>
        <dbReference type="Pfam" id="PF12706"/>
    </source>
</evidence>
<dbReference type="InterPro" id="IPR001279">
    <property type="entry name" value="Metallo-B-lactamas"/>
</dbReference>
<dbReference type="RefSeq" id="WP_136862312.1">
    <property type="nucleotide sequence ID" value="NZ_SWCJ01000003.1"/>
</dbReference>
<name>A0A4U1BQT5_9GAMM</name>
<comment type="caution">
    <text evidence="3">The sequence shown here is derived from an EMBL/GenBank/DDBJ whole genome shotgun (WGS) entry which is preliminary data.</text>
</comment>
<keyword evidence="1 3" id="KW-0378">Hydrolase</keyword>
<protein>
    <submittedName>
        <fullName evidence="3">MBL fold metallo-hydrolase</fullName>
    </submittedName>
</protein>
<dbReference type="AlphaFoldDB" id="A0A4U1BQT5"/>
<evidence type="ECO:0000313" key="4">
    <source>
        <dbReference type="Proteomes" id="UP000305675"/>
    </source>
</evidence>
<accession>A0A4U1BQT5</accession>
<dbReference type="SUPFAM" id="SSF56281">
    <property type="entry name" value="Metallo-hydrolase/oxidoreductase"/>
    <property type="match status" value="1"/>
</dbReference>
<reference evidence="3 4" key="1">
    <citation type="submission" date="2019-04" db="EMBL/GenBank/DDBJ databases">
        <authorList>
            <person name="Hwang J.C."/>
        </authorList>
    </citation>
    <scope>NUCLEOTIDE SEQUENCE [LARGE SCALE GENOMIC DNA]</scope>
    <source>
        <strain evidence="3 4">IMCC35002</strain>
    </source>
</reference>
<organism evidence="3 4">
    <name type="scientific">Ferrimonas aestuarii</name>
    <dbReference type="NCBI Taxonomy" id="2569539"/>
    <lineage>
        <taxon>Bacteria</taxon>
        <taxon>Pseudomonadati</taxon>
        <taxon>Pseudomonadota</taxon>
        <taxon>Gammaproteobacteria</taxon>
        <taxon>Alteromonadales</taxon>
        <taxon>Ferrimonadaceae</taxon>
        <taxon>Ferrimonas</taxon>
    </lineage>
</organism>
<dbReference type="PANTHER" id="PTHR43546:SF9">
    <property type="entry name" value="L-ASCORBATE-6-PHOSPHATE LACTONASE ULAG-RELATED"/>
    <property type="match status" value="1"/>
</dbReference>
<proteinExistence type="predicted"/>
<dbReference type="InterPro" id="IPR036866">
    <property type="entry name" value="RibonucZ/Hydroxyglut_hydro"/>
</dbReference>
<dbReference type="EMBL" id="SWCJ01000003">
    <property type="protein sequence ID" value="TKB56508.1"/>
    <property type="molecule type" value="Genomic_DNA"/>
</dbReference>
<gene>
    <name evidence="3" type="ORF">FCL42_05075</name>
</gene>
<dbReference type="OrthoDB" id="9805728at2"/>
<feature type="domain" description="Metallo-beta-lactamase" evidence="2">
    <location>
        <begin position="20"/>
        <end position="219"/>
    </location>
</feature>
<evidence type="ECO:0000313" key="3">
    <source>
        <dbReference type="EMBL" id="TKB56508.1"/>
    </source>
</evidence>
<dbReference type="InterPro" id="IPR050114">
    <property type="entry name" value="UPF0173_UPF0282_UlaG_hydrolase"/>
</dbReference>
<evidence type="ECO:0000256" key="1">
    <source>
        <dbReference type="ARBA" id="ARBA00022801"/>
    </source>
</evidence>
<dbReference type="Gene3D" id="3.60.15.10">
    <property type="entry name" value="Ribonuclease Z/Hydroxyacylglutathione hydrolase-like"/>
    <property type="match status" value="1"/>
</dbReference>
<sequence>MKVHHLRSATFIIESGEHFILIDPMLGKKGSMPPFSVFRFKAEKNPTVDLPANADQLLDKVTHCIITHSQTFGFKPLQHGDHLDPAGETFLRQRNIPVITPAKDKAYLEKYGMTVSHGVAPWQTVAIAGGKVTAVPSQHGHGWIHKVMANGAGFLIELEGEPSIFVSGDTVLTDEIRRALTELKPDYAVLAAGQAQMDVGQPLLMAKSEMMEFIGLAPGKVIANHMEALNHCPVDRRALRTLVAEQGVADKVLIPEDGETLSLS</sequence>
<dbReference type="GO" id="GO:0016787">
    <property type="term" value="F:hydrolase activity"/>
    <property type="evidence" value="ECO:0007669"/>
    <property type="project" value="UniProtKB-KW"/>
</dbReference>
<keyword evidence="4" id="KW-1185">Reference proteome</keyword>
<dbReference type="PANTHER" id="PTHR43546">
    <property type="entry name" value="UPF0173 METAL-DEPENDENT HYDROLASE MJ1163-RELATED"/>
    <property type="match status" value="1"/>
</dbReference>
<dbReference type="Proteomes" id="UP000305675">
    <property type="component" value="Unassembled WGS sequence"/>
</dbReference>